<dbReference type="InterPro" id="IPR016024">
    <property type="entry name" value="ARM-type_fold"/>
</dbReference>
<feature type="region of interest" description="Disordered" evidence="1">
    <location>
        <begin position="44"/>
        <end position="108"/>
    </location>
</feature>
<dbReference type="PANTHER" id="PTHR46270:SF2">
    <property type="entry name" value="TIR DOMAIN-CONTAINING PROTEIN"/>
    <property type="match status" value="1"/>
</dbReference>
<evidence type="ECO:0000313" key="3">
    <source>
        <dbReference type="Proteomes" id="UP000735302"/>
    </source>
</evidence>
<name>A0AAV3YEN4_9GAST</name>
<evidence type="ECO:0000313" key="2">
    <source>
        <dbReference type="EMBL" id="GFN81209.1"/>
    </source>
</evidence>
<gene>
    <name evidence="2" type="ORF">PoB_000771500</name>
</gene>
<dbReference type="InterPro" id="IPR011989">
    <property type="entry name" value="ARM-like"/>
</dbReference>
<comment type="caution">
    <text evidence="2">The sequence shown here is derived from an EMBL/GenBank/DDBJ whole genome shotgun (WGS) entry which is preliminary data.</text>
</comment>
<evidence type="ECO:0000256" key="1">
    <source>
        <dbReference type="SAM" id="MobiDB-lite"/>
    </source>
</evidence>
<protein>
    <submittedName>
        <fullName evidence="2">Expressed conserved protein</fullName>
    </submittedName>
</protein>
<accession>A0AAV3YEN4</accession>
<proteinExistence type="predicted"/>
<dbReference type="Proteomes" id="UP000735302">
    <property type="component" value="Unassembled WGS sequence"/>
</dbReference>
<dbReference type="EMBL" id="BLXT01000921">
    <property type="protein sequence ID" value="GFN81209.1"/>
    <property type="molecule type" value="Genomic_DNA"/>
</dbReference>
<dbReference type="Gene3D" id="1.25.10.10">
    <property type="entry name" value="Leucine-rich Repeat Variant"/>
    <property type="match status" value="1"/>
</dbReference>
<dbReference type="PANTHER" id="PTHR46270">
    <property type="entry name" value="ARMADILLO-TYPE FOLD-RELATED"/>
    <property type="match status" value="1"/>
</dbReference>
<feature type="compositionally biased region" description="Low complexity" evidence="1">
    <location>
        <begin position="526"/>
        <end position="540"/>
    </location>
</feature>
<organism evidence="2 3">
    <name type="scientific">Plakobranchus ocellatus</name>
    <dbReference type="NCBI Taxonomy" id="259542"/>
    <lineage>
        <taxon>Eukaryota</taxon>
        <taxon>Metazoa</taxon>
        <taxon>Spiralia</taxon>
        <taxon>Lophotrochozoa</taxon>
        <taxon>Mollusca</taxon>
        <taxon>Gastropoda</taxon>
        <taxon>Heterobranchia</taxon>
        <taxon>Euthyneura</taxon>
        <taxon>Panpulmonata</taxon>
        <taxon>Sacoglossa</taxon>
        <taxon>Placobranchoidea</taxon>
        <taxon>Plakobranchidae</taxon>
        <taxon>Plakobranchus</taxon>
    </lineage>
</organism>
<reference evidence="2 3" key="1">
    <citation type="journal article" date="2021" name="Elife">
        <title>Chloroplast acquisition without the gene transfer in kleptoplastic sea slugs, Plakobranchus ocellatus.</title>
        <authorList>
            <person name="Maeda T."/>
            <person name="Takahashi S."/>
            <person name="Yoshida T."/>
            <person name="Shimamura S."/>
            <person name="Takaki Y."/>
            <person name="Nagai Y."/>
            <person name="Toyoda A."/>
            <person name="Suzuki Y."/>
            <person name="Arimoto A."/>
            <person name="Ishii H."/>
            <person name="Satoh N."/>
            <person name="Nishiyama T."/>
            <person name="Hasebe M."/>
            <person name="Maruyama T."/>
            <person name="Minagawa J."/>
            <person name="Obokata J."/>
            <person name="Shigenobu S."/>
        </authorList>
    </citation>
    <scope>NUCLEOTIDE SEQUENCE [LARGE SCALE GENOMIC DNA]</scope>
</reference>
<sequence>MWNDVEEHSRSSREKTPLYVEQLDLNCQAYGPVSVQEADDYTMFNNSARSGPKTTPTTPTATNHNGPVGEGVAEGRAAKAEQPQTNGPQGGLAKGTPTRTEIDSRNKNLTFPQVKEKVALVVSELKAMEEYHHGDGMKYQKLIGDMYWDCVNEREEIGDYLAELGYAEVTISMLKQMNSLGIFKNDEIWFPTYYTYNTAWNYSDASEKLARSLAEAGAVKLMTLNLGHKPYLDNMHSKNVYYVLKASLSTLHNIARCTGVKHYFKEIKTAEVVMPLISANDEFLKSIAMLTLAYIVEEEENAKLIDETNTIKNIVTWIHKALENKSKRRFRGFTPWELTQGLAKLAVNDSNKTKILEEGVLGDLTAMLRHTDPKEQATAAECIWTLAFDKSVRQAILEFPDLVPALEDLATSSALSPQTSTAAAAAAPNGGPSLNSIVRKNVQGALWLIKGDNDPTSNTTRAHSAQGSKNHIFISYSWSEKDLVKMIHSSLVGLLKELRGRGKSAHAGGIQNKPSVDEVDSSPSNHHAVTSSSGSAVGSSPLTPNDRNAVAEFVTMDHHHVETWLVSQGLQRHLNTSTLAWSDSLA</sequence>
<keyword evidence="3" id="KW-1185">Reference proteome</keyword>
<dbReference type="SUPFAM" id="SSF48371">
    <property type="entry name" value="ARM repeat"/>
    <property type="match status" value="1"/>
</dbReference>
<feature type="compositionally biased region" description="Low complexity" evidence="1">
    <location>
        <begin position="52"/>
        <end position="62"/>
    </location>
</feature>
<feature type="region of interest" description="Disordered" evidence="1">
    <location>
        <begin position="504"/>
        <end position="544"/>
    </location>
</feature>
<dbReference type="AlphaFoldDB" id="A0AAV3YEN4"/>